<sequence length="119" mass="13569">MSKITIVPITINGSFPMGYSPGLWLYDKVELEDHTVLVKNFDTEMRDGICFVEITGKIIVSNKLDEARIEVIETFDRATSRMNGVVADIWNVKVRVDRDQIMTTDLDALQKSMQDDNKN</sequence>
<reference evidence="1" key="1">
    <citation type="journal article" date="2014" name="Int. J. Syst. Evol. Microbiol.">
        <title>Complete genome sequence of Corynebacterium casei LMG S-19264T (=DSM 44701T), isolated from a smear-ripened cheese.</title>
        <authorList>
            <consortium name="US DOE Joint Genome Institute (JGI-PGF)"/>
            <person name="Walter F."/>
            <person name="Albersmeier A."/>
            <person name="Kalinowski J."/>
            <person name="Ruckert C."/>
        </authorList>
    </citation>
    <scope>NUCLEOTIDE SEQUENCE</scope>
    <source>
        <strain evidence="1">CGMCC 1.15254</strain>
    </source>
</reference>
<dbReference type="AlphaFoldDB" id="A0A917FGJ6"/>
<proteinExistence type="predicted"/>
<dbReference type="EMBL" id="BMHV01000038">
    <property type="protein sequence ID" value="GGF75510.1"/>
    <property type="molecule type" value="Genomic_DNA"/>
</dbReference>
<evidence type="ECO:0000313" key="1">
    <source>
        <dbReference type="EMBL" id="GGF75510.1"/>
    </source>
</evidence>
<comment type="caution">
    <text evidence="1">The sequence shown here is derived from an EMBL/GenBank/DDBJ whole genome shotgun (WGS) entry which is preliminary data.</text>
</comment>
<gene>
    <name evidence="1" type="ORF">GCM10011332_31880</name>
</gene>
<dbReference type="RefSeq" id="WP_188667047.1">
    <property type="nucleotide sequence ID" value="NZ_BMHV01000038.1"/>
</dbReference>
<reference evidence="1" key="2">
    <citation type="submission" date="2020-09" db="EMBL/GenBank/DDBJ databases">
        <authorList>
            <person name="Sun Q."/>
            <person name="Zhou Y."/>
        </authorList>
    </citation>
    <scope>NUCLEOTIDE SEQUENCE</scope>
    <source>
        <strain evidence="1">CGMCC 1.15254</strain>
    </source>
</reference>
<evidence type="ECO:0000313" key="2">
    <source>
        <dbReference type="Proteomes" id="UP000632498"/>
    </source>
</evidence>
<accession>A0A917FGJ6</accession>
<name>A0A917FGJ6_9PROT</name>
<dbReference type="Proteomes" id="UP000632498">
    <property type="component" value="Unassembled WGS sequence"/>
</dbReference>
<keyword evidence="2" id="KW-1185">Reference proteome</keyword>
<protein>
    <submittedName>
        <fullName evidence="1">Uncharacterized protein</fullName>
    </submittedName>
</protein>
<organism evidence="1 2">
    <name type="scientific">Terasakiella brassicae</name>
    <dbReference type="NCBI Taxonomy" id="1634917"/>
    <lineage>
        <taxon>Bacteria</taxon>
        <taxon>Pseudomonadati</taxon>
        <taxon>Pseudomonadota</taxon>
        <taxon>Alphaproteobacteria</taxon>
        <taxon>Rhodospirillales</taxon>
        <taxon>Terasakiellaceae</taxon>
        <taxon>Terasakiella</taxon>
    </lineage>
</organism>